<dbReference type="FunFam" id="1.25.40.10:FF:001093">
    <property type="entry name" value="Pentatricopeptide repeat-containing protein At2g34400"/>
    <property type="match status" value="1"/>
</dbReference>
<keyword evidence="3" id="KW-0472">Membrane</keyword>
<dbReference type="OrthoDB" id="736185at2759"/>
<dbReference type="InterPro" id="IPR046848">
    <property type="entry name" value="E_motif"/>
</dbReference>
<dbReference type="Pfam" id="PF12854">
    <property type="entry name" value="PPR_1"/>
    <property type="match status" value="1"/>
</dbReference>
<evidence type="ECO:0000256" key="3">
    <source>
        <dbReference type="SAM" id="Phobius"/>
    </source>
</evidence>
<evidence type="ECO:0000313" key="6">
    <source>
        <dbReference type="Proteomes" id="UP000516437"/>
    </source>
</evidence>
<evidence type="ECO:0000259" key="4">
    <source>
        <dbReference type="Pfam" id="PF13639"/>
    </source>
</evidence>
<dbReference type="InterPro" id="IPR001841">
    <property type="entry name" value="Znf_RING"/>
</dbReference>
<dbReference type="Pfam" id="PF13041">
    <property type="entry name" value="PPR_2"/>
    <property type="match status" value="1"/>
</dbReference>
<dbReference type="GO" id="GO:0003723">
    <property type="term" value="F:RNA binding"/>
    <property type="evidence" value="ECO:0007669"/>
    <property type="project" value="InterPro"/>
</dbReference>
<comment type="caution">
    <text evidence="5">The sequence shown here is derived from an EMBL/GenBank/DDBJ whole genome shotgun (WGS) entry which is preliminary data.</text>
</comment>
<name>A0A6A1VVE2_9ROSI</name>
<reference evidence="5 6" key="1">
    <citation type="journal article" date="2019" name="Plant Biotechnol. J.">
        <title>The red bayberry genome and genetic basis of sex determination.</title>
        <authorList>
            <person name="Jia H.M."/>
            <person name="Jia H.J."/>
            <person name="Cai Q.L."/>
            <person name="Wang Y."/>
            <person name="Zhao H.B."/>
            <person name="Yang W.F."/>
            <person name="Wang G.Y."/>
            <person name="Li Y.H."/>
            <person name="Zhan D.L."/>
            <person name="Shen Y.T."/>
            <person name="Niu Q.F."/>
            <person name="Chang L."/>
            <person name="Qiu J."/>
            <person name="Zhao L."/>
            <person name="Xie H.B."/>
            <person name="Fu W.Y."/>
            <person name="Jin J."/>
            <person name="Li X.W."/>
            <person name="Jiao Y."/>
            <person name="Zhou C.C."/>
            <person name="Tu T."/>
            <person name="Chai C.Y."/>
            <person name="Gao J.L."/>
            <person name="Fan L.J."/>
            <person name="van de Weg E."/>
            <person name="Wang J.Y."/>
            <person name="Gao Z.S."/>
        </authorList>
    </citation>
    <scope>NUCLEOTIDE SEQUENCE [LARGE SCALE GENOMIC DNA]</scope>
    <source>
        <tissue evidence="5">Leaves</tissue>
    </source>
</reference>
<proteinExistence type="predicted"/>
<dbReference type="InterPro" id="IPR011990">
    <property type="entry name" value="TPR-like_helical_dom_sf"/>
</dbReference>
<feature type="repeat" description="PPR" evidence="2">
    <location>
        <begin position="93"/>
        <end position="127"/>
    </location>
</feature>
<dbReference type="Pfam" id="PF20431">
    <property type="entry name" value="E_motif"/>
    <property type="match status" value="1"/>
</dbReference>
<dbReference type="PANTHER" id="PTHR47926:SF347">
    <property type="entry name" value="PENTATRICOPEPTIDE REPEAT-CONTAINING PROTEIN"/>
    <property type="match status" value="1"/>
</dbReference>
<dbReference type="PANTHER" id="PTHR47926">
    <property type="entry name" value="PENTATRICOPEPTIDE REPEAT-CONTAINING PROTEIN"/>
    <property type="match status" value="1"/>
</dbReference>
<dbReference type="NCBIfam" id="TIGR00756">
    <property type="entry name" value="PPR"/>
    <property type="match status" value="3"/>
</dbReference>
<feature type="transmembrane region" description="Helical" evidence="3">
    <location>
        <begin position="170"/>
        <end position="192"/>
    </location>
</feature>
<evidence type="ECO:0000256" key="1">
    <source>
        <dbReference type="ARBA" id="ARBA00022737"/>
    </source>
</evidence>
<accession>A0A6A1VVE2</accession>
<keyword evidence="6" id="KW-1185">Reference proteome</keyword>
<protein>
    <recommendedName>
        <fullName evidence="4">RING-type domain-containing protein</fullName>
    </recommendedName>
</protein>
<keyword evidence="3" id="KW-1133">Transmembrane helix</keyword>
<evidence type="ECO:0000313" key="5">
    <source>
        <dbReference type="EMBL" id="KAB1216743.1"/>
    </source>
</evidence>
<dbReference type="GO" id="GO:0009451">
    <property type="term" value="P:RNA modification"/>
    <property type="evidence" value="ECO:0007669"/>
    <property type="project" value="InterPro"/>
</dbReference>
<keyword evidence="3" id="KW-0812">Transmembrane</keyword>
<dbReference type="GO" id="GO:0005737">
    <property type="term" value="C:cytoplasm"/>
    <property type="evidence" value="ECO:0007669"/>
    <property type="project" value="UniProtKB-ARBA"/>
</dbReference>
<dbReference type="Pfam" id="PF01535">
    <property type="entry name" value="PPR"/>
    <property type="match status" value="3"/>
</dbReference>
<feature type="repeat" description="PPR" evidence="2">
    <location>
        <begin position="22"/>
        <end position="56"/>
    </location>
</feature>
<dbReference type="AlphaFoldDB" id="A0A6A1VVE2"/>
<dbReference type="SUPFAM" id="SSF48452">
    <property type="entry name" value="TPR-like"/>
    <property type="match status" value="1"/>
</dbReference>
<dbReference type="EMBL" id="RXIC02000022">
    <property type="protein sequence ID" value="KAB1216743.1"/>
    <property type="molecule type" value="Genomic_DNA"/>
</dbReference>
<dbReference type="InterPro" id="IPR002885">
    <property type="entry name" value="PPR_rpt"/>
</dbReference>
<dbReference type="Gene3D" id="1.25.40.10">
    <property type="entry name" value="Tetratricopeptide repeat domain"/>
    <property type="match status" value="3"/>
</dbReference>
<dbReference type="SUPFAM" id="SSF57850">
    <property type="entry name" value="RING/U-box"/>
    <property type="match status" value="1"/>
</dbReference>
<gene>
    <name evidence="5" type="ORF">CJ030_MR4G003867</name>
</gene>
<dbReference type="Pfam" id="PF13639">
    <property type="entry name" value="zf-RING_2"/>
    <property type="match status" value="1"/>
</dbReference>
<organism evidence="5 6">
    <name type="scientific">Morella rubra</name>
    <name type="common">Chinese bayberry</name>
    <dbReference type="NCBI Taxonomy" id="262757"/>
    <lineage>
        <taxon>Eukaryota</taxon>
        <taxon>Viridiplantae</taxon>
        <taxon>Streptophyta</taxon>
        <taxon>Embryophyta</taxon>
        <taxon>Tracheophyta</taxon>
        <taxon>Spermatophyta</taxon>
        <taxon>Magnoliopsida</taxon>
        <taxon>eudicotyledons</taxon>
        <taxon>Gunneridae</taxon>
        <taxon>Pentapetalae</taxon>
        <taxon>rosids</taxon>
        <taxon>fabids</taxon>
        <taxon>Fagales</taxon>
        <taxon>Myricaceae</taxon>
        <taxon>Morella</taxon>
    </lineage>
</organism>
<dbReference type="InterPro" id="IPR013083">
    <property type="entry name" value="Znf_RING/FYVE/PHD"/>
</dbReference>
<dbReference type="InterPro" id="IPR046960">
    <property type="entry name" value="PPR_At4g14850-like_plant"/>
</dbReference>
<sequence>MYSASENLCDAHKVFDEITSINTVCWTALISAYVDNQRPAKALQMFRQMQMADVKPDSVTVTVALSACADVGALEMGEWIHAYSRSKDGLDIDLSLNNALINMYAKCGDIGTARRLFDRMNKKDVTTWTSMVVGHALHGQAEEALKLYSKMKGTNNNSSKSKRNSDSGSFLIVPNVVTFIGVLMACSHAGMVEEGKQHFKSMSEDYGLKPRESHFGCMVDLFCRAGHLKEAYDFISEMPEKPTAVVWRTFLAACSLKGDIEIAAEAQRRLLELDPGHAGDSVAMSNIYAAKGMWDKKIVVRGRIKQRRAPGCSSIEVGTRISEFVAADKDHPLRAFKHKRVLIKRSRPTEHEHSTYYQQHIAKEICQSRFGSDAGGSCVSSSVRLYVPVMDNAGIDGARAFRSVPRLIVHAVSGALTGFFAVAGAFTGAIAGALAGKASDSGVLRGAGLGAVAGAVLSLEVLEASRAYWSLERYGSRSTSSMADFVEELFRGRFVEEQFAPAMLTAYRWQVLHFLQIFGSYNGRSIMSGCDGAQAIVFRDIEVGEIARSLPRCHHVFHLKCVDKWLLEHVSCPLLRKGFCKLYDEISLNLTSKLSFQGIYLNETASFSASLFSPFKPTSLFLVFPKILRGYGFEVLECFC</sequence>
<dbReference type="PROSITE" id="PS51375">
    <property type="entry name" value="PPR"/>
    <property type="match status" value="2"/>
</dbReference>
<evidence type="ECO:0000256" key="2">
    <source>
        <dbReference type="PROSITE-ProRule" id="PRU00708"/>
    </source>
</evidence>
<dbReference type="Gene3D" id="3.30.40.10">
    <property type="entry name" value="Zinc/RING finger domain, C3HC4 (zinc finger)"/>
    <property type="match status" value="1"/>
</dbReference>
<keyword evidence="1" id="KW-0677">Repeat</keyword>
<dbReference type="Proteomes" id="UP000516437">
    <property type="component" value="Chromosome 4"/>
</dbReference>
<feature type="domain" description="RING-type" evidence="4">
    <location>
        <begin position="540"/>
        <end position="574"/>
    </location>
</feature>